<dbReference type="Proteomes" id="UP000515728">
    <property type="component" value="Chromosome"/>
</dbReference>
<sequence>MLAQRALGLDVHGLVEIGLALLRAAALIAADAARRARALLGFGRGRW</sequence>
<accession>A0A7G7MGR6</accession>
<dbReference type="KEGG" id="ppel:H6H00_28495"/>
<proteinExistence type="predicted"/>
<name>A0A7G7MGR6_9PSEU</name>
<organism evidence="1 2">
    <name type="scientific">Pseudonocardia petroleophila</name>
    <dbReference type="NCBI Taxonomy" id="37331"/>
    <lineage>
        <taxon>Bacteria</taxon>
        <taxon>Bacillati</taxon>
        <taxon>Actinomycetota</taxon>
        <taxon>Actinomycetes</taxon>
        <taxon>Pseudonocardiales</taxon>
        <taxon>Pseudonocardiaceae</taxon>
        <taxon>Pseudonocardia</taxon>
    </lineage>
</organism>
<dbReference type="RefSeq" id="WP_185718729.1">
    <property type="nucleotide sequence ID" value="NZ_BAAAWI010000001.1"/>
</dbReference>
<reference evidence="1 2" key="1">
    <citation type="submission" date="2020-08" db="EMBL/GenBank/DDBJ databases">
        <authorList>
            <person name="Mo P."/>
        </authorList>
    </citation>
    <scope>NUCLEOTIDE SEQUENCE [LARGE SCALE GENOMIC DNA]</scope>
    <source>
        <strain evidence="1 2">CGMCC 4.1532</strain>
    </source>
</reference>
<evidence type="ECO:0000313" key="1">
    <source>
        <dbReference type="EMBL" id="QNG51977.1"/>
    </source>
</evidence>
<protein>
    <submittedName>
        <fullName evidence="1">Uncharacterized protein</fullName>
    </submittedName>
</protein>
<dbReference type="AlphaFoldDB" id="A0A7G7MGR6"/>
<keyword evidence="2" id="KW-1185">Reference proteome</keyword>
<dbReference type="EMBL" id="CP060131">
    <property type="protein sequence ID" value="QNG51977.1"/>
    <property type="molecule type" value="Genomic_DNA"/>
</dbReference>
<evidence type="ECO:0000313" key="2">
    <source>
        <dbReference type="Proteomes" id="UP000515728"/>
    </source>
</evidence>
<gene>
    <name evidence="1" type="ORF">H6H00_28495</name>
</gene>